<accession>A0A1Q8YEB8</accession>
<evidence type="ECO:0000313" key="1">
    <source>
        <dbReference type="EMBL" id="OLP06269.1"/>
    </source>
</evidence>
<dbReference type="Proteomes" id="UP000185911">
    <property type="component" value="Unassembled WGS sequence"/>
</dbReference>
<organism evidence="1 2">
    <name type="scientific">Rhodoferax antarcticus ANT.BR</name>
    <dbReference type="NCBI Taxonomy" id="1111071"/>
    <lineage>
        <taxon>Bacteria</taxon>
        <taxon>Pseudomonadati</taxon>
        <taxon>Pseudomonadota</taxon>
        <taxon>Betaproteobacteria</taxon>
        <taxon>Burkholderiales</taxon>
        <taxon>Comamonadaceae</taxon>
        <taxon>Rhodoferax</taxon>
    </lineage>
</organism>
<name>A0A1Q8YEB8_9BURK</name>
<sequence>MSYITWFLNHGEKHRKIVERLKKDGLSQDQIIDYFEFDNMVARELEFCLLYAEPRKCHNTAYLSCYMCACPYFRFDDKGTLNAEGILVKSHCAINSTKSAQFVHDGVAHLDCSKCKVPHTRDFVRNNFNENWLEMMKDCAPVKPDDPETGIPGVSK</sequence>
<proteinExistence type="predicted"/>
<gene>
    <name evidence="1" type="ORF">BLL52_2500</name>
</gene>
<keyword evidence="2" id="KW-1185">Reference proteome</keyword>
<reference evidence="1 2" key="1">
    <citation type="submission" date="2017-01" db="EMBL/GenBank/DDBJ databases">
        <title>Genome sequence of Rhodoferax antarcticus ANT.BR, a psychrophilic purple nonsulfur bacterium from an Antarctic microbial mat.</title>
        <authorList>
            <person name="Baker J."/>
            <person name="Riester C."/>
            <person name="Skinner B."/>
            <person name="Newell A."/>
            <person name="Swingley W."/>
            <person name="Madigan M."/>
            <person name="Jung D."/>
            <person name="Asao M."/>
            <person name="Chen M."/>
            <person name="Loughlin P."/>
            <person name="Pan H."/>
            <person name="Lin S."/>
            <person name="Li N."/>
            <person name="Shaw J."/>
            <person name="Prado M."/>
            <person name="Sherman C."/>
            <person name="Li X."/>
            <person name="Tang J."/>
            <person name="Blankenship R."/>
            <person name="Zhao T."/>
            <person name="Touchman J."/>
            <person name="Sattley M."/>
        </authorList>
    </citation>
    <scope>NUCLEOTIDE SEQUENCE [LARGE SCALE GENOMIC DNA]</scope>
    <source>
        <strain evidence="1 2">ANT.BR</strain>
    </source>
</reference>
<protein>
    <submittedName>
        <fullName evidence="1">Uncharacterized protein</fullName>
    </submittedName>
</protein>
<evidence type="ECO:0000313" key="2">
    <source>
        <dbReference type="Proteomes" id="UP000185911"/>
    </source>
</evidence>
<dbReference type="STRING" id="81479.RA876_06630"/>
<comment type="caution">
    <text evidence="1">The sequence shown here is derived from an EMBL/GenBank/DDBJ whole genome shotgun (WGS) entry which is preliminary data.</text>
</comment>
<dbReference type="AlphaFoldDB" id="A0A1Q8YEB8"/>
<dbReference type="EMBL" id="MSYM01000013">
    <property type="protein sequence ID" value="OLP06269.1"/>
    <property type="molecule type" value="Genomic_DNA"/>
</dbReference>
<dbReference type="RefSeq" id="WP_075586742.1">
    <property type="nucleotide sequence ID" value="NZ_MSYM01000013.1"/>
</dbReference>